<reference evidence="1" key="1">
    <citation type="submission" date="2014-05" db="EMBL/GenBank/DDBJ databases">
        <authorList>
            <person name="Chronopoulou M."/>
        </authorList>
    </citation>
    <scope>NUCLEOTIDE SEQUENCE</scope>
    <source>
        <tissue evidence="1">Whole organism</tissue>
    </source>
</reference>
<dbReference type="EMBL" id="HACA01012079">
    <property type="protein sequence ID" value="CDW29440.1"/>
    <property type="molecule type" value="Transcribed_RNA"/>
</dbReference>
<sequence>MGYQIGDTINLRSNGSELFNATNNPIEPRILIFPHQKPPLDTYF</sequence>
<evidence type="ECO:0000313" key="1">
    <source>
        <dbReference type="EMBL" id="CDW29440.1"/>
    </source>
</evidence>
<dbReference type="EMBL" id="HACA01012080">
    <property type="protein sequence ID" value="CDW29441.1"/>
    <property type="molecule type" value="Transcribed_RNA"/>
</dbReference>
<accession>A0A0K2TUF5</accession>
<organism evidence="1">
    <name type="scientific">Lepeophtheirus salmonis</name>
    <name type="common">Salmon louse</name>
    <name type="synonym">Caligus salmonis</name>
    <dbReference type="NCBI Taxonomy" id="72036"/>
    <lineage>
        <taxon>Eukaryota</taxon>
        <taxon>Metazoa</taxon>
        <taxon>Ecdysozoa</taxon>
        <taxon>Arthropoda</taxon>
        <taxon>Crustacea</taxon>
        <taxon>Multicrustacea</taxon>
        <taxon>Hexanauplia</taxon>
        <taxon>Copepoda</taxon>
        <taxon>Siphonostomatoida</taxon>
        <taxon>Caligidae</taxon>
        <taxon>Lepeophtheirus</taxon>
    </lineage>
</organism>
<name>A0A0K2TUF5_LEPSM</name>
<proteinExistence type="predicted"/>
<protein>
    <submittedName>
        <fullName evidence="1">Uncharacterized protein</fullName>
    </submittedName>
</protein>
<dbReference type="AlphaFoldDB" id="A0A0K2TUF5"/>